<comment type="caution">
    <text evidence="1">The sequence shown here is derived from an EMBL/GenBank/DDBJ whole genome shotgun (WGS) entry which is preliminary data.</text>
</comment>
<evidence type="ECO:0000313" key="1">
    <source>
        <dbReference type="EMBL" id="KHG08579.1"/>
    </source>
</evidence>
<accession>A0A0B0N9P5</accession>
<dbReference type="EMBL" id="JRRC01501440">
    <property type="protein sequence ID" value="KHG08579.1"/>
    <property type="molecule type" value="Genomic_DNA"/>
</dbReference>
<reference evidence="2" key="1">
    <citation type="submission" date="2014-09" db="EMBL/GenBank/DDBJ databases">
        <authorList>
            <person name="Mudge J."/>
            <person name="Ramaraj T."/>
            <person name="Lindquist I.E."/>
            <person name="Bharti A.K."/>
            <person name="Sundararajan A."/>
            <person name="Cameron C.T."/>
            <person name="Woodward J.E."/>
            <person name="May G.D."/>
            <person name="Brubaker C."/>
            <person name="Broadhvest J."/>
            <person name="Wilkins T.A."/>
        </authorList>
    </citation>
    <scope>NUCLEOTIDE SEQUENCE</scope>
    <source>
        <strain evidence="2">cv. AKA8401</strain>
    </source>
</reference>
<organism evidence="1 2">
    <name type="scientific">Gossypium arboreum</name>
    <name type="common">Tree cotton</name>
    <name type="synonym">Gossypium nanking</name>
    <dbReference type="NCBI Taxonomy" id="29729"/>
    <lineage>
        <taxon>Eukaryota</taxon>
        <taxon>Viridiplantae</taxon>
        <taxon>Streptophyta</taxon>
        <taxon>Embryophyta</taxon>
        <taxon>Tracheophyta</taxon>
        <taxon>Spermatophyta</taxon>
        <taxon>Magnoliopsida</taxon>
        <taxon>eudicotyledons</taxon>
        <taxon>Gunneridae</taxon>
        <taxon>Pentapetalae</taxon>
        <taxon>rosids</taxon>
        <taxon>malvids</taxon>
        <taxon>Malvales</taxon>
        <taxon>Malvaceae</taxon>
        <taxon>Malvoideae</taxon>
        <taxon>Gossypium</taxon>
    </lineage>
</organism>
<protein>
    <submittedName>
        <fullName evidence="1">Uncharacterized protein</fullName>
    </submittedName>
</protein>
<dbReference type="Proteomes" id="UP000032142">
    <property type="component" value="Unassembled WGS sequence"/>
</dbReference>
<name>A0A0B0N9P5_GOSAR</name>
<keyword evidence="2" id="KW-1185">Reference proteome</keyword>
<gene>
    <name evidence="1" type="ORF">F383_35434</name>
</gene>
<evidence type="ECO:0000313" key="2">
    <source>
        <dbReference type="Proteomes" id="UP000032142"/>
    </source>
</evidence>
<sequence>MCSRKDLARRVIC</sequence>
<proteinExistence type="predicted"/>